<reference evidence="1 2" key="1">
    <citation type="submission" date="2015-04" db="EMBL/GenBank/DDBJ databases">
        <title>The draft genome sequence of Erythrobacter marinus HWDM-33.</title>
        <authorList>
            <person name="Zhuang L."/>
            <person name="Liu Y."/>
            <person name="Shao Z."/>
        </authorList>
    </citation>
    <scope>NUCLEOTIDE SEQUENCE [LARGE SCALE GENOMIC DNA]</scope>
    <source>
        <strain evidence="1 2">HWDM-33</strain>
    </source>
</reference>
<dbReference type="InterPro" id="IPR029058">
    <property type="entry name" value="AB_hydrolase_fold"/>
</dbReference>
<dbReference type="EMBL" id="LBHU01000002">
    <property type="protein sequence ID" value="KLI64010.1"/>
    <property type="molecule type" value="Genomic_DNA"/>
</dbReference>
<keyword evidence="2" id="KW-1185">Reference proteome</keyword>
<dbReference type="AlphaFoldDB" id="A0A0H0XUP3"/>
<name>A0A0H0XUP3_9SPHN</name>
<dbReference type="OrthoDB" id="7390151at2"/>
<organism evidence="1 2">
    <name type="scientific">Aurantiacibacter marinus</name>
    <dbReference type="NCBI Taxonomy" id="874156"/>
    <lineage>
        <taxon>Bacteria</taxon>
        <taxon>Pseudomonadati</taxon>
        <taxon>Pseudomonadota</taxon>
        <taxon>Alphaproteobacteria</taxon>
        <taxon>Sphingomonadales</taxon>
        <taxon>Erythrobacteraceae</taxon>
        <taxon>Aurantiacibacter</taxon>
    </lineage>
</organism>
<dbReference type="Proteomes" id="UP000053455">
    <property type="component" value="Unassembled WGS sequence"/>
</dbReference>
<gene>
    <name evidence="1" type="ORF">AAV99_10020</name>
</gene>
<dbReference type="STRING" id="874156.GCA_001021555_01306"/>
<accession>A0A0H0XUP3</accession>
<proteinExistence type="predicted"/>
<dbReference type="RefSeq" id="WP_047093827.1">
    <property type="nucleotide sequence ID" value="NZ_LBHU01000002.1"/>
</dbReference>
<dbReference type="SUPFAM" id="SSF53474">
    <property type="entry name" value="alpha/beta-Hydrolases"/>
    <property type="match status" value="1"/>
</dbReference>
<evidence type="ECO:0000313" key="1">
    <source>
        <dbReference type="EMBL" id="KLI64010.1"/>
    </source>
</evidence>
<dbReference type="PATRIC" id="fig|874156.12.peg.2059"/>
<evidence type="ECO:0000313" key="2">
    <source>
        <dbReference type="Proteomes" id="UP000053455"/>
    </source>
</evidence>
<dbReference type="Gene3D" id="3.40.50.1820">
    <property type="entry name" value="alpha/beta hydrolase"/>
    <property type="match status" value="1"/>
</dbReference>
<protein>
    <submittedName>
        <fullName evidence="1">Uncharacterized protein</fullName>
    </submittedName>
</protein>
<comment type="caution">
    <text evidence="1">The sequence shown here is derived from an EMBL/GenBank/DDBJ whole genome shotgun (WGS) entry which is preliminary data.</text>
</comment>
<sequence length="225" mass="24072">MLTRTWPCPLSGGGVSHELALAFTKDRGANVLMIPPLFDEHNKLRAQIVAVMRCLDRAGFDSVLADLPGCNESLVPLEDVTLSGWRAAIHAAAELLGCTHVLAWRAGALLAPPELPGWQYAPLTGAKQLRAMLRARTIAAREAGKAEVMADLEKIARTDGIALAGWQLSAELFTGLEAAEPQTGTFQHIITQAEIGGPALWLRAEPERDDEQADALAELVVGQIG</sequence>